<feature type="region of interest" description="Disordered" evidence="1">
    <location>
        <begin position="212"/>
        <end position="436"/>
    </location>
</feature>
<keyword evidence="3" id="KW-1185">Reference proteome</keyword>
<dbReference type="AlphaFoldDB" id="A0A448ZGZ4"/>
<dbReference type="Gene3D" id="1.10.287.1060">
    <property type="entry name" value="ESAT-6-like"/>
    <property type="match status" value="1"/>
</dbReference>
<proteinExistence type="predicted"/>
<dbReference type="EMBL" id="CAACVS010000336">
    <property type="protein sequence ID" value="VEU41266.1"/>
    <property type="molecule type" value="Genomic_DNA"/>
</dbReference>
<gene>
    <name evidence="2" type="ORF">PSNMU_V1.4_AUG-EV-PASAV3_0080580</name>
</gene>
<dbReference type="Proteomes" id="UP000291116">
    <property type="component" value="Unassembled WGS sequence"/>
</dbReference>
<evidence type="ECO:0000313" key="2">
    <source>
        <dbReference type="EMBL" id="VEU41266.1"/>
    </source>
</evidence>
<sequence length="649" mass="72717">MSTNEDSPSAKRRKALKDADSANQLRVLESCPLSKYADIAERLLGHFQNAVDGRRLDEAYVFGLRFANLCISGLPQHPEWRREIGSKTRKRLTSQVGDVLSMMDVIKQRMDAEELMKIKAEMMARKAEELRKKEEEDRRNHEFEEAQRRKQQKRDALEKERAEFLAEQRAQRQKQIEERKEIEKRNAAINKKKEIEQSAMAKLKAMQARVPLAETKEEQSVAVSETNVEKPSNTKAKPNRLKNWFGGGKDKSSKKKNEEKSKLSAPSGAKDSDEMVSTKPTVTDRNVATAEDRSAVTTQEYPPTEAIQLQQPEQETSSSSTAHVTGRKKGAKPVESVTGGPTISRRSNKSQSVDSSTILNPLRSMSKIKPRKNTDSKNTKNKNDNEQEESSANSNEVCSKKHVHHSSEEKPIGSTLPSSSSPECNEGVTTTSDVSSTAVTMIPSHLTPLSRKEQATIHKLQRAITVQEDRLEEIEGKQIPQLLERAKVLLKEKNKQEALKCLVHKKRLERQVDAIKAAVFNMETQMFMLESAFEDRHVKKALDEAASAIAGYQQIIGDPKAAMVDLTNMSESLPELDVGESTDEELMEELTEWLTPEEKKRAKANENTYADKEDLLLLSMPEFLPAAPADAPEPLSAGRAPNAVVETNN</sequence>
<reference evidence="2 3" key="1">
    <citation type="submission" date="2019-01" db="EMBL/GenBank/DDBJ databases">
        <authorList>
            <person name="Ferrante I. M."/>
        </authorList>
    </citation>
    <scope>NUCLEOTIDE SEQUENCE [LARGE SCALE GENOMIC DNA]</scope>
    <source>
        <strain evidence="2 3">B856</strain>
    </source>
</reference>
<feature type="compositionally biased region" description="Polar residues" evidence="1">
    <location>
        <begin position="339"/>
        <end position="359"/>
    </location>
</feature>
<evidence type="ECO:0000313" key="3">
    <source>
        <dbReference type="Proteomes" id="UP000291116"/>
    </source>
</evidence>
<feature type="compositionally biased region" description="Low complexity" evidence="1">
    <location>
        <begin position="627"/>
        <end position="637"/>
    </location>
</feature>
<accession>A0A448ZGZ4</accession>
<feature type="compositionally biased region" description="Basic and acidic residues" evidence="1">
    <location>
        <begin position="372"/>
        <end position="385"/>
    </location>
</feature>
<feature type="region of interest" description="Disordered" evidence="1">
    <location>
        <begin position="627"/>
        <end position="649"/>
    </location>
</feature>
<name>A0A448ZGZ4_9STRA</name>
<dbReference type="Gene3D" id="1.20.58.80">
    <property type="entry name" value="Phosphotransferase system, lactose/cellobiose-type IIA subunit"/>
    <property type="match status" value="1"/>
</dbReference>
<protein>
    <submittedName>
        <fullName evidence="2">Uncharacterized protein</fullName>
    </submittedName>
</protein>
<feature type="region of interest" description="Disordered" evidence="1">
    <location>
        <begin position="129"/>
        <end position="159"/>
    </location>
</feature>
<feature type="compositionally biased region" description="Polar residues" evidence="1">
    <location>
        <begin position="221"/>
        <end position="236"/>
    </location>
</feature>
<feature type="compositionally biased region" description="Low complexity" evidence="1">
    <location>
        <begin position="308"/>
        <end position="321"/>
    </location>
</feature>
<dbReference type="OrthoDB" id="48086at2759"/>
<evidence type="ECO:0000256" key="1">
    <source>
        <dbReference type="SAM" id="MobiDB-lite"/>
    </source>
</evidence>
<organism evidence="2 3">
    <name type="scientific">Pseudo-nitzschia multistriata</name>
    <dbReference type="NCBI Taxonomy" id="183589"/>
    <lineage>
        <taxon>Eukaryota</taxon>
        <taxon>Sar</taxon>
        <taxon>Stramenopiles</taxon>
        <taxon>Ochrophyta</taxon>
        <taxon>Bacillariophyta</taxon>
        <taxon>Bacillariophyceae</taxon>
        <taxon>Bacillariophycidae</taxon>
        <taxon>Bacillariales</taxon>
        <taxon>Bacillariaceae</taxon>
        <taxon>Pseudo-nitzschia</taxon>
    </lineage>
</organism>
<feature type="compositionally biased region" description="Basic and acidic residues" evidence="1">
    <location>
        <begin position="248"/>
        <end position="262"/>
    </location>
</feature>